<name>A0A917BY35_9PROT</name>
<dbReference type="InterPro" id="IPR024981">
    <property type="entry name" value="DUF3887"/>
</dbReference>
<comment type="caution">
    <text evidence="2">The sequence shown here is derived from an EMBL/GenBank/DDBJ whole genome shotgun (WGS) entry which is preliminary data.</text>
</comment>
<gene>
    <name evidence="2" type="ORF">GCM10011332_13660</name>
</gene>
<dbReference type="Proteomes" id="UP000632498">
    <property type="component" value="Unassembled WGS sequence"/>
</dbReference>
<dbReference type="Gene3D" id="3.10.450.590">
    <property type="match status" value="1"/>
</dbReference>
<dbReference type="RefSeq" id="WP_188663134.1">
    <property type="nucleotide sequence ID" value="NZ_BMHV01000008.1"/>
</dbReference>
<evidence type="ECO:0000313" key="3">
    <source>
        <dbReference type="Proteomes" id="UP000632498"/>
    </source>
</evidence>
<reference evidence="2" key="2">
    <citation type="submission" date="2020-09" db="EMBL/GenBank/DDBJ databases">
        <authorList>
            <person name="Sun Q."/>
            <person name="Zhou Y."/>
        </authorList>
    </citation>
    <scope>NUCLEOTIDE SEQUENCE</scope>
    <source>
        <strain evidence="2">CGMCC 1.15254</strain>
    </source>
</reference>
<feature type="domain" description="DUF3887" evidence="1">
    <location>
        <begin position="26"/>
        <end position="109"/>
    </location>
</feature>
<evidence type="ECO:0000313" key="2">
    <source>
        <dbReference type="EMBL" id="GGF61110.1"/>
    </source>
</evidence>
<organism evidence="2 3">
    <name type="scientific">Terasakiella brassicae</name>
    <dbReference type="NCBI Taxonomy" id="1634917"/>
    <lineage>
        <taxon>Bacteria</taxon>
        <taxon>Pseudomonadati</taxon>
        <taxon>Pseudomonadota</taxon>
        <taxon>Alphaproteobacteria</taxon>
        <taxon>Rhodospirillales</taxon>
        <taxon>Terasakiellaceae</taxon>
        <taxon>Terasakiella</taxon>
    </lineage>
</organism>
<dbReference type="EMBL" id="BMHV01000008">
    <property type="protein sequence ID" value="GGF61110.1"/>
    <property type="molecule type" value="Genomic_DNA"/>
</dbReference>
<keyword evidence="3" id="KW-1185">Reference proteome</keyword>
<proteinExistence type="predicted"/>
<sequence>MENNFGKLGANQIEALQKAQPIVDAILKAQDDGDYDTFCSYFEGALKQNITKDDFHKNQQNIENSMGKVIKTHFVTSLKRAGLVGLVYKCKFSKSDDDFMVTITFNDNSDPLMATGIWIS</sequence>
<dbReference type="AlphaFoldDB" id="A0A917BY35"/>
<evidence type="ECO:0000259" key="1">
    <source>
        <dbReference type="Pfam" id="PF13026"/>
    </source>
</evidence>
<reference evidence="2" key="1">
    <citation type="journal article" date="2014" name="Int. J. Syst. Evol. Microbiol.">
        <title>Complete genome sequence of Corynebacterium casei LMG S-19264T (=DSM 44701T), isolated from a smear-ripened cheese.</title>
        <authorList>
            <consortium name="US DOE Joint Genome Institute (JGI-PGF)"/>
            <person name="Walter F."/>
            <person name="Albersmeier A."/>
            <person name="Kalinowski J."/>
            <person name="Ruckert C."/>
        </authorList>
    </citation>
    <scope>NUCLEOTIDE SEQUENCE</scope>
    <source>
        <strain evidence="2">CGMCC 1.15254</strain>
    </source>
</reference>
<dbReference type="Pfam" id="PF13026">
    <property type="entry name" value="DUF3887"/>
    <property type="match status" value="1"/>
</dbReference>
<protein>
    <recommendedName>
        <fullName evidence="1">DUF3887 domain-containing protein</fullName>
    </recommendedName>
</protein>
<accession>A0A917BY35</accession>